<dbReference type="GO" id="GO:0005509">
    <property type="term" value="F:calcium ion binding"/>
    <property type="evidence" value="ECO:0007669"/>
    <property type="project" value="InterPro"/>
</dbReference>
<comment type="caution">
    <text evidence="10">The sequence shown here is derived from an EMBL/GenBank/DDBJ whole genome shotgun (WGS) entry which is preliminary data.</text>
</comment>
<keyword evidence="8" id="KW-0732">Signal</keyword>
<feature type="binding site" evidence="5">
    <location>
        <position position="59"/>
    </location>
    <ligand>
        <name>Ca(2+)</name>
        <dbReference type="ChEBI" id="CHEBI:29108"/>
    </ligand>
</feature>
<proteinExistence type="inferred from homology"/>
<dbReference type="Gene3D" id="1.20.90.10">
    <property type="entry name" value="Phospholipase A2 domain"/>
    <property type="match status" value="1"/>
</dbReference>
<evidence type="ECO:0000256" key="8">
    <source>
        <dbReference type="RuleBase" id="RU361236"/>
    </source>
</evidence>
<dbReference type="PROSITE" id="PS51257">
    <property type="entry name" value="PROKAR_LIPOPROTEIN"/>
    <property type="match status" value="1"/>
</dbReference>
<comment type="catalytic activity">
    <reaction evidence="8">
        <text>a 1,2-diacyl-sn-glycero-3-phosphocholine + H2O = a 1-acyl-sn-glycero-3-phosphocholine + a fatty acid + H(+)</text>
        <dbReference type="Rhea" id="RHEA:15801"/>
        <dbReference type="ChEBI" id="CHEBI:15377"/>
        <dbReference type="ChEBI" id="CHEBI:15378"/>
        <dbReference type="ChEBI" id="CHEBI:28868"/>
        <dbReference type="ChEBI" id="CHEBI:57643"/>
        <dbReference type="ChEBI" id="CHEBI:58168"/>
        <dbReference type="EC" id="3.1.1.4"/>
    </reaction>
</comment>
<feature type="disulfide bond" evidence="6">
    <location>
        <begin position="58"/>
        <end position="74"/>
    </location>
</feature>
<keyword evidence="8" id="KW-0443">Lipid metabolism</keyword>
<keyword evidence="2 8" id="KW-0964">Secreted</keyword>
<dbReference type="EMBL" id="NEDP02000262">
    <property type="protein sequence ID" value="OWF56176.1"/>
    <property type="molecule type" value="Genomic_DNA"/>
</dbReference>
<feature type="binding site" evidence="5">
    <location>
        <position position="57"/>
    </location>
    <ligand>
        <name>Ca(2+)</name>
        <dbReference type="ChEBI" id="CHEBI:29108"/>
    </ligand>
</feature>
<reference evidence="10 11" key="1">
    <citation type="journal article" date="2017" name="Nat. Ecol. Evol.">
        <title>Scallop genome provides insights into evolution of bilaterian karyotype and development.</title>
        <authorList>
            <person name="Wang S."/>
            <person name="Zhang J."/>
            <person name="Jiao W."/>
            <person name="Li J."/>
            <person name="Xun X."/>
            <person name="Sun Y."/>
            <person name="Guo X."/>
            <person name="Huan P."/>
            <person name="Dong B."/>
            <person name="Zhang L."/>
            <person name="Hu X."/>
            <person name="Sun X."/>
            <person name="Wang J."/>
            <person name="Zhao C."/>
            <person name="Wang Y."/>
            <person name="Wang D."/>
            <person name="Huang X."/>
            <person name="Wang R."/>
            <person name="Lv J."/>
            <person name="Li Y."/>
            <person name="Zhang Z."/>
            <person name="Liu B."/>
            <person name="Lu W."/>
            <person name="Hui Y."/>
            <person name="Liang J."/>
            <person name="Zhou Z."/>
            <person name="Hou R."/>
            <person name="Li X."/>
            <person name="Liu Y."/>
            <person name="Li H."/>
            <person name="Ning X."/>
            <person name="Lin Y."/>
            <person name="Zhao L."/>
            <person name="Xing Q."/>
            <person name="Dou J."/>
            <person name="Li Y."/>
            <person name="Mao J."/>
            <person name="Guo H."/>
            <person name="Dou H."/>
            <person name="Li T."/>
            <person name="Mu C."/>
            <person name="Jiang W."/>
            <person name="Fu Q."/>
            <person name="Fu X."/>
            <person name="Miao Y."/>
            <person name="Liu J."/>
            <person name="Yu Q."/>
            <person name="Li R."/>
            <person name="Liao H."/>
            <person name="Li X."/>
            <person name="Kong Y."/>
            <person name="Jiang Z."/>
            <person name="Chourrout D."/>
            <person name="Li R."/>
            <person name="Bao Z."/>
        </authorList>
    </citation>
    <scope>NUCLEOTIDE SEQUENCE [LARGE SCALE GENOMIC DNA]</scope>
    <source>
        <strain evidence="10 11">PY_sf001</strain>
    </source>
</reference>
<dbReference type="Proteomes" id="UP000242188">
    <property type="component" value="Unassembled WGS sequence"/>
</dbReference>
<sequence length="164" mass="18464">MTIKLESMLCCSAVILLFIFSCGEGAPREKRDLLQLVELLNEMTNMSGLAFNNYGCYCGWGGNGAPVDAVDRCCMLHDHCYGVVEACYPKWIHYKYQFATHPDRILQCIDKKNNCYKKTCECDTNLAKCVAVAHYHSKNKDMSQVSCYKTRAPPVPAGNPFTKQ</sequence>
<dbReference type="PROSITE" id="PS00118">
    <property type="entry name" value="PA2_HIS"/>
    <property type="match status" value="1"/>
</dbReference>
<feature type="disulfide bond" evidence="6">
    <location>
        <begin position="87"/>
        <end position="115"/>
    </location>
</feature>
<organism evidence="10 11">
    <name type="scientific">Mizuhopecten yessoensis</name>
    <name type="common">Japanese scallop</name>
    <name type="synonym">Patinopecten yessoensis</name>
    <dbReference type="NCBI Taxonomy" id="6573"/>
    <lineage>
        <taxon>Eukaryota</taxon>
        <taxon>Metazoa</taxon>
        <taxon>Spiralia</taxon>
        <taxon>Lophotrochozoa</taxon>
        <taxon>Mollusca</taxon>
        <taxon>Bivalvia</taxon>
        <taxon>Autobranchia</taxon>
        <taxon>Pteriomorphia</taxon>
        <taxon>Pectinida</taxon>
        <taxon>Pectinoidea</taxon>
        <taxon>Pectinidae</taxon>
        <taxon>Mizuhopecten</taxon>
    </lineage>
</organism>
<dbReference type="Pfam" id="PF00068">
    <property type="entry name" value="Phospholip_A2_1"/>
    <property type="match status" value="1"/>
</dbReference>
<keyword evidence="3 6" id="KW-1015">Disulfide bond</keyword>
<feature type="domain" description="Phospholipase A2-like central" evidence="9">
    <location>
        <begin position="32"/>
        <end position="149"/>
    </location>
</feature>
<feature type="chain" id="PRO_5011810934" description="Phospholipase A2" evidence="8">
    <location>
        <begin position="26"/>
        <end position="164"/>
    </location>
</feature>
<dbReference type="GO" id="GO:0005576">
    <property type="term" value="C:extracellular region"/>
    <property type="evidence" value="ECO:0007669"/>
    <property type="project" value="UniProtKB-SubCell"/>
</dbReference>
<dbReference type="PANTHER" id="PTHR11716:SF51">
    <property type="entry name" value="PHOSPHOLIPASE A2"/>
    <property type="match status" value="1"/>
</dbReference>
<accession>A0A210R5F9</accession>
<gene>
    <name evidence="10" type="ORF">KP79_PYT21562</name>
</gene>
<comment type="subcellular location">
    <subcellularLocation>
        <location evidence="1 8">Secreted</location>
    </subcellularLocation>
</comment>
<evidence type="ECO:0000256" key="3">
    <source>
        <dbReference type="ARBA" id="ARBA00023157"/>
    </source>
</evidence>
<dbReference type="InterPro" id="IPR001211">
    <property type="entry name" value="PLA2"/>
</dbReference>
<evidence type="ECO:0000256" key="2">
    <source>
        <dbReference type="ARBA" id="ARBA00022525"/>
    </source>
</evidence>
<dbReference type="SMART" id="SM00085">
    <property type="entry name" value="PA2c"/>
    <property type="match status" value="1"/>
</dbReference>
<comment type="cofactor">
    <cofactor evidence="5">
        <name>Ca(2+)</name>
        <dbReference type="ChEBI" id="CHEBI:29108"/>
    </cofactor>
    <text evidence="5">Binds 1 Ca(2+) ion per subunit.</text>
</comment>
<keyword evidence="5 8" id="KW-0106">Calcium</keyword>
<keyword evidence="5" id="KW-0479">Metal-binding</keyword>
<dbReference type="SUPFAM" id="SSF48619">
    <property type="entry name" value="Phospholipase A2, PLA2"/>
    <property type="match status" value="1"/>
</dbReference>
<protein>
    <recommendedName>
        <fullName evidence="8">Phospholipase A2</fullName>
        <ecNumber evidence="8">3.1.1.4</ecNumber>
    </recommendedName>
</protein>
<feature type="disulfide bond" evidence="6">
    <location>
        <begin position="108"/>
        <end position="120"/>
    </location>
</feature>
<dbReference type="InterPro" id="IPR033113">
    <property type="entry name" value="PLA2_histidine"/>
</dbReference>
<evidence type="ECO:0000256" key="6">
    <source>
        <dbReference type="PIRSR" id="PIRSR601211-3"/>
    </source>
</evidence>
<feature type="disulfide bond" evidence="6">
    <location>
        <begin position="80"/>
        <end position="122"/>
    </location>
</feature>
<dbReference type="PANTHER" id="PTHR11716">
    <property type="entry name" value="PHOSPHOLIPASE A2 FAMILY MEMBER"/>
    <property type="match status" value="1"/>
</dbReference>
<feature type="disulfide bond" evidence="6">
    <location>
        <begin position="73"/>
        <end position="129"/>
    </location>
</feature>
<dbReference type="OrthoDB" id="6065025at2759"/>
<evidence type="ECO:0000256" key="7">
    <source>
        <dbReference type="RuleBase" id="RU003654"/>
    </source>
</evidence>
<dbReference type="GO" id="GO:0016042">
    <property type="term" value="P:lipid catabolic process"/>
    <property type="evidence" value="ECO:0007669"/>
    <property type="project" value="InterPro"/>
</dbReference>
<feature type="binding site" evidence="5">
    <location>
        <position position="78"/>
    </location>
    <ligand>
        <name>Ca(2+)</name>
        <dbReference type="ChEBI" id="CHEBI:29108"/>
    </ligand>
</feature>
<dbReference type="STRING" id="6573.A0A210R5F9"/>
<evidence type="ECO:0000256" key="1">
    <source>
        <dbReference type="ARBA" id="ARBA00004613"/>
    </source>
</evidence>
<evidence type="ECO:0000313" key="11">
    <source>
        <dbReference type="Proteomes" id="UP000242188"/>
    </source>
</evidence>
<comment type="similarity">
    <text evidence="7">Belongs to the phospholipase A2 family.</text>
</comment>
<name>A0A210R5F9_MIZYE</name>
<feature type="active site" evidence="4">
    <location>
        <position position="123"/>
    </location>
</feature>
<keyword evidence="11" id="KW-1185">Reference proteome</keyword>
<dbReference type="InterPro" id="IPR036444">
    <property type="entry name" value="PLipase_A2_dom_sf"/>
</dbReference>
<evidence type="ECO:0000256" key="4">
    <source>
        <dbReference type="PIRSR" id="PIRSR601211-1"/>
    </source>
</evidence>
<keyword evidence="8" id="KW-0378">Hydrolase</keyword>
<dbReference type="PRINTS" id="PR00389">
    <property type="entry name" value="PHPHLIPASEA2"/>
</dbReference>
<dbReference type="AlphaFoldDB" id="A0A210R5F9"/>
<feature type="active site" evidence="4">
    <location>
        <position position="77"/>
    </location>
</feature>
<dbReference type="InterPro" id="IPR016090">
    <property type="entry name" value="PLA2-like_dom"/>
</dbReference>
<dbReference type="EC" id="3.1.1.4" evidence="8"/>
<feature type="signal peptide" evidence="8">
    <location>
        <begin position="1"/>
        <end position="25"/>
    </location>
</feature>
<dbReference type="CDD" id="cd00125">
    <property type="entry name" value="PLA2c"/>
    <property type="match status" value="1"/>
</dbReference>
<feature type="binding site" evidence="5">
    <location>
        <position position="61"/>
    </location>
    <ligand>
        <name>Ca(2+)</name>
        <dbReference type="ChEBI" id="CHEBI:29108"/>
    </ligand>
</feature>
<evidence type="ECO:0000256" key="5">
    <source>
        <dbReference type="PIRSR" id="PIRSR601211-2"/>
    </source>
</evidence>
<dbReference type="GO" id="GO:0047498">
    <property type="term" value="F:calcium-dependent phospholipase A2 activity"/>
    <property type="evidence" value="ECO:0007669"/>
    <property type="project" value="TreeGrafter"/>
</dbReference>
<evidence type="ECO:0000259" key="9">
    <source>
        <dbReference type="SMART" id="SM00085"/>
    </source>
</evidence>
<dbReference type="GO" id="GO:0006644">
    <property type="term" value="P:phospholipid metabolic process"/>
    <property type="evidence" value="ECO:0007669"/>
    <property type="project" value="InterPro"/>
</dbReference>
<dbReference type="GO" id="GO:0050482">
    <property type="term" value="P:arachidonate secretion"/>
    <property type="evidence" value="ECO:0007669"/>
    <property type="project" value="InterPro"/>
</dbReference>
<evidence type="ECO:0000313" key="10">
    <source>
        <dbReference type="EMBL" id="OWF56176.1"/>
    </source>
</evidence>
<dbReference type="GO" id="GO:0005543">
    <property type="term" value="F:phospholipid binding"/>
    <property type="evidence" value="ECO:0007669"/>
    <property type="project" value="TreeGrafter"/>
</dbReference>